<comment type="subcellular location">
    <subcellularLocation>
        <location evidence="1">Cell membrane</location>
        <topology evidence="1">Multi-pass membrane protein</topology>
    </subcellularLocation>
</comment>
<comment type="caution">
    <text evidence="10">The sequence shown here is derived from an EMBL/GenBank/DDBJ whole genome shotgun (WGS) entry which is preliminary data.</text>
</comment>
<evidence type="ECO:0000256" key="2">
    <source>
        <dbReference type="ARBA" id="ARBA00022475"/>
    </source>
</evidence>
<dbReference type="GO" id="GO:0016410">
    <property type="term" value="F:N-acyltransferase activity"/>
    <property type="evidence" value="ECO:0007669"/>
    <property type="project" value="InterPro"/>
</dbReference>
<evidence type="ECO:0000256" key="3">
    <source>
        <dbReference type="ARBA" id="ARBA00022679"/>
    </source>
</evidence>
<dbReference type="OrthoDB" id="2626014at2759"/>
<dbReference type="InterPro" id="IPR036526">
    <property type="entry name" value="C-N_Hydrolase_sf"/>
</dbReference>
<dbReference type="Gene3D" id="3.60.110.10">
    <property type="entry name" value="Carbon-nitrogen hydrolase"/>
    <property type="match status" value="1"/>
</dbReference>
<evidence type="ECO:0000256" key="7">
    <source>
        <dbReference type="ARBA" id="ARBA00023315"/>
    </source>
</evidence>
<dbReference type="GO" id="GO:0005886">
    <property type="term" value="C:plasma membrane"/>
    <property type="evidence" value="ECO:0007669"/>
    <property type="project" value="UniProtKB-SubCell"/>
</dbReference>
<evidence type="ECO:0000313" key="10">
    <source>
        <dbReference type="EMBL" id="KAG2194756.1"/>
    </source>
</evidence>
<keyword evidence="2" id="KW-1003">Cell membrane</keyword>
<evidence type="ECO:0000256" key="4">
    <source>
        <dbReference type="ARBA" id="ARBA00022692"/>
    </source>
</evidence>
<sequence length="466" mass="51799">MSLAFLGNFRVLADGPRFPAVWVMFLASMLIHTLLLAVLFAEKYVLSRKHCIRTRVLLFPCLWTGLWTLSSRYGAIGDYPSMSTALVTWPDFAQVASIGGRPLLDFLIALFGTSILEIDSLPLQCLSSNNELFQDSSITAASNNEDDNQNTIPLRKRQFISLLIHPVTILSGIMALALTYGGANVNIHAGSFYQTSYPQYIPKTEQVGCVVGPGSEFPDLQVQHDIWFNHSASLVKAGAKLIIWSELTTSVKDMDEEFEFLERAKKFASIHKVYLGVTYAAVDPVGQNKLVFITKEGNIGIDYNKAYPVPGVETQPAGPSILQYVDTEEFGRIGGGICFDYNFPHFISQASSLKVDLMLQPSWTWGPIGTYHQQTNTLRAVENGFTLFRCVSQGVSGIYEPTLNGIFNQKVASINAEHYIFSLPLQKRVATLYGYIGDSFSFICLAFSAVLLLLTYHSNKRRLELH</sequence>
<dbReference type="PROSITE" id="PS50263">
    <property type="entry name" value="CN_HYDROLASE"/>
    <property type="match status" value="1"/>
</dbReference>
<keyword evidence="6 8" id="KW-0472">Membrane</keyword>
<protein>
    <recommendedName>
        <fullName evidence="9">CN hydrolase domain-containing protein</fullName>
    </recommendedName>
</protein>
<organism evidence="10 11">
    <name type="scientific">Mucor plumbeus</name>
    <dbReference type="NCBI Taxonomy" id="97098"/>
    <lineage>
        <taxon>Eukaryota</taxon>
        <taxon>Fungi</taxon>
        <taxon>Fungi incertae sedis</taxon>
        <taxon>Mucoromycota</taxon>
        <taxon>Mucoromycotina</taxon>
        <taxon>Mucoromycetes</taxon>
        <taxon>Mucorales</taxon>
        <taxon>Mucorineae</taxon>
        <taxon>Mucoraceae</taxon>
        <taxon>Mucor</taxon>
    </lineage>
</organism>
<evidence type="ECO:0000256" key="5">
    <source>
        <dbReference type="ARBA" id="ARBA00022989"/>
    </source>
</evidence>
<keyword evidence="7" id="KW-0012">Acyltransferase</keyword>
<dbReference type="InterPro" id="IPR003010">
    <property type="entry name" value="C-N_Hydrolase"/>
</dbReference>
<feature type="domain" description="CN hydrolase" evidence="9">
    <location>
        <begin position="193"/>
        <end position="434"/>
    </location>
</feature>
<keyword evidence="3" id="KW-0808">Transferase</keyword>
<name>A0A8H7QLL5_9FUNG</name>
<dbReference type="AlphaFoldDB" id="A0A8H7QLL5"/>
<evidence type="ECO:0000256" key="8">
    <source>
        <dbReference type="SAM" id="Phobius"/>
    </source>
</evidence>
<feature type="transmembrane region" description="Helical" evidence="8">
    <location>
        <begin position="20"/>
        <end position="40"/>
    </location>
</feature>
<feature type="transmembrane region" description="Helical" evidence="8">
    <location>
        <begin position="159"/>
        <end position="183"/>
    </location>
</feature>
<evidence type="ECO:0000313" key="11">
    <source>
        <dbReference type="Proteomes" id="UP000650833"/>
    </source>
</evidence>
<evidence type="ECO:0000256" key="1">
    <source>
        <dbReference type="ARBA" id="ARBA00004651"/>
    </source>
</evidence>
<dbReference type="SUPFAM" id="SSF56317">
    <property type="entry name" value="Carbon-nitrogen hydrolase"/>
    <property type="match status" value="1"/>
</dbReference>
<accession>A0A8H7QLL5</accession>
<feature type="transmembrane region" description="Helical" evidence="8">
    <location>
        <begin position="432"/>
        <end position="456"/>
    </location>
</feature>
<dbReference type="PANTHER" id="PTHR38686:SF1">
    <property type="entry name" value="APOLIPOPROTEIN N-ACYLTRANSFERASE"/>
    <property type="match status" value="1"/>
</dbReference>
<dbReference type="Proteomes" id="UP000650833">
    <property type="component" value="Unassembled WGS sequence"/>
</dbReference>
<dbReference type="EMBL" id="JAEPRC010000565">
    <property type="protein sequence ID" value="KAG2194756.1"/>
    <property type="molecule type" value="Genomic_DNA"/>
</dbReference>
<keyword evidence="11" id="KW-1185">Reference proteome</keyword>
<proteinExistence type="predicted"/>
<keyword evidence="4 8" id="KW-0812">Transmembrane</keyword>
<dbReference type="PANTHER" id="PTHR38686">
    <property type="entry name" value="APOLIPOPROTEIN N-ACYLTRANSFERASE"/>
    <property type="match status" value="1"/>
</dbReference>
<gene>
    <name evidence="10" type="ORF">INT46_002409</name>
</gene>
<dbReference type="InterPro" id="IPR045378">
    <property type="entry name" value="LNT_N"/>
</dbReference>
<dbReference type="GO" id="GO:0042158">
    <property type="term" value="P:lipoprotein biosynthetic process"/>
    <property type="evidence" value="ECO:0007669"/>
    <property type="project" value="InterPro"/>
</dbReference>
<keyword evidence="5 8" id="KW-1133">Transmembrane helix</keyword>
<dbReference type="InterPro" id="IPR004563">
    <property type="entry name" value="Apolipo_AcylTrfase"/>
</dbReference>
<dbReference type="Pfam" id="PF00795">
    <property type="entry name" value="CN_hydrolase"/>
    <property type="match status" value="1"/>
</dbReference>
<evidence type="ECO:0000256" key="6">
    <source>
        <dbReference type="ARBA" id="ARBA00023136"/>
    </source>
</evidence>
<dbReference type="Pfam" id="PF20154">
    <property type="entry name" value="LNT_N"/>
    <property type="match status" value="1"/>
</dbReference>
<reference evidence="10" key="1">
    <citation type="submission" date="2020-12" db="EMBL/GenBank/DDBJ databases">
        <title>Metabolic potential, ecology and presence of endohyphal bacteria is reflected in genomic diversity of Mucoromycotina.</title>
        <authorList>
            <person name="Muszewska A."/>
            <person name="Okrasinska A."/>
            <person name="Steczkiewicz K."/>
            <person name="Drgas O."/>
            <person name="Orlowska M."/>
            <person name="Perlinska-Lenart U."/>
            <person name="Aleksandrzak-Piekarczyk T."/>
            <person name="Szatraj K."/>
            <person name="Zielenkiewicz U."/>
            <person name="Pilsyk S."/>
            <person name="Malc E."/>
            <person name="Mieczkowski P."/>
            <person name="Kruszewska J.S."/>
            <person name="Biernat P."/>
            <person name="Pawlowska J."/>
        </authorList>
    </citation>
    <scope>NUCLEOTIDE SEQUENCE</scope>
    <source>
        <strain evidence="10">CBS 226.32</strain>
    </source>
</reference>
<evidence type="ECO:0000259" key="9">
    <source>
        <dbReference type="PROSITE" id="PS50263"/>
    </source>
</evidence>